<reference evidence="2 3" key="1">
    <citation type="submission" date="2014-04" db="EMBL/GenBank/DDBJ databases">
        <authorList>
            <consortium name="DOE Joint Genome Institute"/>
            <person name="Kuo A."/>
            <person name="Ruytinx J."/>
            <person name="Rineau F."/>
            <person name="Colpaert J."/>
            <person name="Kohler A."/>
            <person name="Nagy L.G."/>
            <person name="Floudas D."/>
            <person name="Copeland A."/>
            <person name="Barry K.W."/>
            <person name="Cichocki N."/>
            <person name="Veneault-Fourrey C."/>
            <person name="LaButti K."/>
            <person name="Lindquist E.A."/>
            <person name="Lipzen A."/>
            <person name="Lundell T."/>
            <person name="Morin E."/>
            <person name="Murat C."/>
            <person name="Sun H."/>
            <person name="Tunlid A."/>
            <person name="Henrissat B."/>
            <person name="Grigoriev I.V."/>
            <person name="Hibbett D.S."/>
            <person name="Martin F."/>
            <person name="Nordberg H.P."/>
            <person name="Cantor M.N."/>
            <person name="Hua S.X."/>
        </authorList>
    </citation>
    <scope>NUCLEOTIDE SEQUENCE [LARGE SCALE GENOMIC DNA]</scope>
    <source>
        <strain evidence="2 3">UH-Slu-Lm8-n1</strain>
    </source>
</reference>
<organism evidence="2 3">
    <name type="scientific">Suillus luteus UH-Slu-Lm8-n1</name>
    <dbReference type="NCBI Taxonomy" id="930992"/>
    <lineage>
        <taxon>Eukaryota</taxon>
        <taxon>Fungi</taxon>
        <taxon>Dikarya</taxon>
        <taxon>Basidiomycota</taxon>
        <taxon>Agaricomycotina</taxon>
        <taxon>Agaricomycetes</taxon>
        <taxon>Agaricomycetidae</taxon>
        <taxon>Boletales</taxon>
        <taxon>Suillineae</taxon>
        <taxon>Suillaceae</taxon>
        <taxon>Suillus</taxon>
    </lineage>
</organism>
<dbReference type="AlphaFoldDB" id="A0A0C9ZQ91"/>
<dbReference type="HOGENOM" id="CLU_1806827_0_0_1"/>
<name>A0A0C9ZQ91_9AGAM</name>
<evidence type="ECO:0000313" key="3">
    <source>
        <dbReference type="Proteomes" id="UP000054485"/>
    </source>
</evidence>
<dbReference type="OrthoDB" id="2660027at2759"/>
<dbReference type="Proteomes" id="UP000054485">
    <property type="component" value="Unassembled WGS sequence"/>
</dbReference>
<feature type="compositionally biased region" description="Acidic residues" evidence="1">
    <location>
        <begin position="61"/>
        <end position="76"/>
    </location>
</feature>
<gene>
    <name evidence="2" type="ORF">CY34DRAFT_88406</name>
</gene>
<evidence type="ECO:0000313" key="2">
    <source>
        <dbReference type="EMBL" id="KIK39875.1"/>
    </source>
</evidence>
<protein>
    <submittedName>
        <fullName evidence="2">Uncharacterized protein</fullName>
    </submittedName>
</protein>
<feature type="region of interest" description="Disordered" evidence="1">
    <location>
        <begin position="48"/>
        <end position="77"/>
    </location>
</feature>
<reference evidence="3" key="2">
    <citation type="submission" date="2015-01" db="EMBL/GenBank/DDBJ databases">
        <title>Evolutionary Origins and Diversification of the Mycorrhizal Mutualists.</title>
        <authorList>
            <consortium name="DOE Joint Genome Institute"/>
            <consortium name="Mycorrhizal Genomics Consortium"/>
            <person name="Kohler A."/>
            <person name="Kuo A."/>
            <person name="Nagy L.G."/>
            <person name="Floudas D."/>
            <person name="Copeland A."/>
            <person name="Barry K.W."/>
            <person name="Cichocki N."/>
            <person name="Veneault-Fourrey C."/>
            <person name="LaButti K."/>
            <person name="Lindquist E.A."/>
            <person name="Lipzen A."/>
            <person name="Lundell T."/>
            <person name="Morin E."/>
            <person name="Murat C."/>
            <person name="Riley R."/>
            <person name="Ohm R."/>
            <person name="Sun H."/>
            <person name="Tunlid A."/>
            <person name="Henrissat B."/>
            <person name="Grigoriev I.V."/>
            <person name="Hibbett D.S."/>
            <person name="Martin F."/>
        </authorList>
    </citation>
    <scope>NUCLEOTIDE SEQUENCE [LARGE SCALE GENOMIC DNA]</scope>
    <source>
        <strain evidence="3">UH-Slu-Lm8-n1</strain>
    </source>
</reference>
<proteinExistence type="predicted"/>
<dbReference type="InParanoid" id="A0A0C9ZQ91"/>
<accession>A0A0C9ZQ91</accession>
<keyword evidence="3" id="KW-1185">Reference proteome</keyword>
<sequence length="139" mass="16004">MPNTFPARERKFISTLAEELNLSVTWDEYDEEDQNLVTWRLPGVIDDSFTETAAEHGDGNENSEGEWEDVDEEDEEGRVAVDRVLKKFDKAPVEDDEEGGGFDARHEQSINDKMAEWKRGYYKVCSCLVYCSLDQPFAR</sequence>
<dbReference type="EMBL" id="KN835325">
    <property type="protein sequence ID" value="KIK39875.1"/>
    <property type="molecule type" value="Genomic_DNA"/>
</dbReference>
<evidence type="ECO:0000256" key="1">
    <source>
        <dbReference type="SAM" id="MobiDB-lite"/>
    </source>
</evidence>